<keyword evidence="2" id="KW-0963">Cytoplasm</keyword>
<accession>A0A7W7W2A7</accession>
<keyword evidence="13" id="KW-0234">DNA repair</keyword>
<dbReference type="SMART" id="SM00382">
    <property type="entry name" value="AAA"/>
    <property type="match status" value="2"/>
</dbReference>
<evidence type="ECO:0000256" key="12">
    <source>
        <dbReference type="ARBA" id="ARBA00023125"/>
    </source>
</evidence>
<comment type="subcellular location">
    <subcellularLocation>
        <location evidence="1">Cytoplasm</location>
    </subcellularLocation>
</comment>
<evidence type="ECO:0000256" key="5">
    <source>
        <dbReference type="ARBA" id="ARBA00022741"/>
    </source>
</evidence>
<dbReference type="GO" id="GO:0005737">
    <property type="term" value="C:cytoplasm"/>
    <property type="evidence" value="ECO:0007669"/>
    <property type="project" value="UniProtKB-SubCell"/>
</dbReference>
<keyword evidence="6" id="KW-0227">DNA damage</keyword>
<evidence type="ECO:0000313" key="18">
    <source>
        <dbReference type="EMBL" id="MBB4930465.1"/>
    </source>
</evidence>
<evidence type="ECO:0000256" key="1">
    <source>
        <dbReference type="ARBA" id="ARBA00004496"/>
    </source>
</evidence>
<dbReference type="PANTHER" id="PTHR43152:SF3">
    <property type="entry name" value="UVRABC SYSTEM PROTEIN A"/>
    <property type="match status" value="1"/>
</dbReference>
<proteinExistence type="inferred from homology"/>
<keyword evidence="3" id="KW-0479">Metal-binding</keyword>
<dbReference type="SUPFAM" id="SSF52540">
    <property type="entry name" value="P-loop containing nucleoside triphosphate hydrolases"/>
    <property type="match status" value="2"/>
</dbReference>
<evidence type="ECO:0000259" key="17">
    <source>
        <dbReference type="PROSITE" id="PS50893"/>
    </source>
</evidence>
<feature type="domain" description="ABC transporter" evidence="17">
    <location>
        <begin position="223"/>
        <end position="437"/>
    </location>
</feature>
<evidence type="ECO:0000256" key="13">
    <source>
        <dbReference type="ARBA" id="ARBA00023204"/>
    </source>
</evidence>
<sequence>MQQKHIQIVGARENNLRDVCVEIPKHAVTVFTGVSGSGKSSLVFDTVAAESQRQLNETFTAFVRNRLPKYGQPDADVIANLSTAVIIDQKRIGGNSRSTVGTITDLYALLRLLFSRAATPWIGYSNAFSFNDPAGMCPDCEGLGRRSQLDLERLLDTAKSLNEGAIRHPAFAVNGWFWKLYVNSGLFDNDKKLRDYPDSEWQTLLYGTEGSVPLDWQGGRINSRYEGLVPKFDRLYLRKEPDAMSAKNRRALEGVVSVATCRTCGGRRLNERALGCLLDGHTIADLASMEITDLVAAVQRITEPTVSTLVENLLERLEHMVTLGLDYLSLDRETATLSGGESQRIRMVRHLNSSLVDVLYILDEPTIGLHPSDVRRLSTLLRTLVEKGNTVLVVEHDRDIIESADHVIDLGPGAGAAGGEIVYQGDVSGLRTADTRTGRFLDRGLALKPEPRHPMGHVHVSNARRNNLKDVSVRIPTGVLSVVTGPAGSGKSTLVHDVFLAQNPSAVAIDQSAVSTNRRSNPATYTGVMDDIRRLFARANGLSPSLFSFNSEGACPSCHGLGVIYTDLAFMDPMITTCEMCAGRRFTDDVLSRTLRGRSIDEVLRMSVADAIGFFTEPGIQRTLRPLDEVGLGYLPLGQPLNTLSGGECQRVRLGTELGTKGGVYVLDEPTTGLHMSDIDRLVRVLDDLVDRGNTVVVIEHNLDVVKNADWVIDLGPGAGSSGGEVVFEGAPADLARAPHSRTGRFLAESLPAQPARGLR</sequence>
<evidence type="ECO:0000256" key="14">
    <source>
        <dbReference type="ARBA" id="ARBA00038000"/>
    </source>
</evidence>
<dbReference type="CDD" id="cd03270">
    <property type="entry name" value="ABC_UvrA_I"/>
    <property type="match status" value="1"/>
</dbReference>
<keyword evidence="12" id="KW-0238">DNA-binding</keyword>
<evidence type="ECO:0000256" key="11">
    <source>
        <dbReference type="ARBA" id="ARBA00022881"/>
    </source>
</evidence>
<protein>
    <recommendedName>
        <fullName evidence="15">UvrABC system protein A</fullName>
    </recommendedName>
    <alternativeName>
        <fullName evidence="16">Excinuclease ABC subunit A</fullName>
    </alternativeName>
</protein>
<evidence type="ECO:0000256" key="3">
    <source>
        <dbReference type="ARBA" id="ARBA00022723"/>
    </source>
</evidence>
<keyword evidence="7" id="KW-0228">DNA excision</keyword>
<keyword evidence="19" id="KW-1185">Reference proteome</keyword>
<dbReference type="Pfam" id="PF00005">
    <property type="entry name" value="ABC_tran"/>
    <property type="match status" value="1"/>
</dbReference>
<dbReference type="PROSITE" id="PS50893">
    <property type="entry name" value="ABC_TRANSPORTER_2"/>
    <property type="match status" value="2"/>
</dbReference>
<evidence type="ECO:0000256" key="9">
    <source>
        <dbReference type="ARBA" id="ARBA00022833"/>
    </source>
</evidence>
<evidence type="ECO:0000256" key="8">
    <source>
        <dbReference type="ARBA" id="ARBA00022771"/>
    </source>
</evidence>
<dbReference type="AlphaFoldDB" id="A0A7W7W2A7"/>
<dbReference type="PANTHER" id="PTHR43152">
    <property type="entry name" value="UVRABC SYSTEM PROTEIN A"/>
    <property type="match status" value="1"/>
</dbReference>
<gene>
    <name evidence="18" type="ORF">F4561_001285</name>
</gene>
<dbReference type="GO" id="GO:0008270">
    <property type="term" value="F:zinc ion binding"/>
    <property type="evidence" value="ECO:0007669"/>
    <property type="project" value="UniProtKB-KW"/>
</dbReference>
<dbReference type="GO" id="GO:0003677">
    <property type="term" value="F:DNA binding"/>
    <property type="evidence" value="ECO:0007669"/>
    <property type="project" value="UniProtKB-KW"/>
</dbReference>
<keyword evidence="4" id="KW-0677">Repeat</keyword>
<evidence type="ECO:0000256" key="16">
    <source>
        <dbReference type="ARBA" id="ARBA00042156"/>
    </source>
</evidence>
<dbReference type="InterPro" id="IPR003439">
    <property type="entry name" value="ABC_transporter-like_ATP-bd"/>
</dbReference>
<dbReference type="GO" id="GO:0005524">
    <property type="term" value="F:ATP binding"/>
    <property type="evidence" value="ECO:0007669"/>
    <property type="project" value="UniProtKB-KW"/>
</dbReference>
<dbReference type="InterPro" id="IPR017871">
    <property type="entry name" value="ABC_transporter-like_CS"/>
</dbReference>
<keyword evidence="9" id="KW-0862">Zinc</keyword>
<dbReference type="Gene3D" id="3.40.50.300">
    <property type="entry name" value="P-loop containing nucleotide triphosphate hydrolases"/>
    <property type="match status" value="2"/>
</dbReference>
<dbReference type="Gene3D" id="1.20.1580.10">
    <property type="entry name" value="ABC transporter ATPase like domain"/>
    <property type="match status" value="2"/>
</dbReference>
<dbReference type="RefSeq" id="WP_184575682.1">
    <property type="nucleotide sequence ID" value="NZ_JACHJT010000001.1"/>
</dbReference>
<evidence type="ECO:0000256" key="10">
    <source>
        <dbReference type="ARBA" id="ARBA00022840"/>
    </source>
</evidence>
<evidence type="ECO:0000256" key="7">
    <source>
        <dbReference type="ARBA" id="ARBA00022769"/>
    </source>
</evidence>
<evidence type="ECO:0000313" key="19">
    <source>
        <dbReference type="Proteomes" id="UP000523007"/>
    </source>
</evidence>
<keyword evidence="10" id="KW-0067">ATP-binding</keyword>
<dbReference type="InterPro" id="IPR027417">
    <property type="entry name" value="P-loop_NTPase"/>
</dbReference>
<dbReference type="EMBL" id="JACHJT010000001">
    <property type="protein sequence ID" value="MBB4930465.1"/>
    <property type="molecule type" value="Genomic_DNA"/>
</dbReference>
<keyword evidence="11" id="KW-0267">Excision nuclease</keyword>
<keyword evidence="5" id="KW-0547">Nucleotide-binding</keyword>
<dbReference type="GO" id="GO:0004518">
    <property type="term" value="F:nuclease activity"/>
    <property type="evidence" value="ECO:0007669"/>
    <property type="project" value="UniProtKB-KW"/>
</dbReference>
<organism evidence="18 19">
    <name type="scientific">Lipingzhangella halophila</name>
    <dbReference type="NCBI Taxonomy" id="1783352"/>
    <lineage>
        <taxon>Bacteria</taxon>
        <taxon>Bacillati</taxon>
        <taxon>Actinomycetota</taxon>
        <taxon>Actinomycetes</taxon>
        <taxon>Streptosporangiales</taxon>
        <taxon>Nocardiopsidaceae</taxon>
        <taxon>Lipingzhangella</taxon>
    </lineage>
</organism>
<dbReference type="GO" id="GO:0006281">
    <property type="term" value="P:DNA repair"/>
    <property type="evidence" value="ECO:0007669"/>
    <property type="project" value="UniProtKB-KW"/>
</dbReference>
<dbReference type="InterPro" id="IPR041552">
    <property type="entry name" value="UvrA_DNA-bd"/>
</dbReference>
<keyword evidence="8" id="KW-0863">Zinc-finger</keyword>
<evidence type="ECO:0000256" key="15">
    <source>
        <dbReference type="ARBA" id="ARBA00039316"/>
    </source>
</evidence>
<name>A0A7W7W2A7_9ACTN</name>
<dbReference type="InterPro" id="IPR003593">
    <property type="entry name" value="AAA+_ATPase"/>
</dbReference>
<comment type="similarity">
    <text evidence="14">Belongs to the ABC transporter superfamily. UvrA family.</text>
</comment>
<dbReference type="Gene3D" id="1.10.8.280">
    <property type="entry name" value="ABC transporter ATPase domain-like"/>
    <property type="match status" value="1"/>
</dbReference>
<feature type="domain" description="ABC transporter" evidence="17">
    <location>
        <begin position="453"/>
        <end position="742"/>
    </location>
</feature>
<reference evidence="18 19" key="1">
    <citation type="submission" date="2020-08" db="EMBL/GenBank/DDBJ databases">
        <title>Sequencing the genomes of 1000 actinobacteria strains.</title>
        <authorList>
            <person name="Klenk H.-P."/>
        </authorList>
    </citation>
    <scope>NUCLEOTIDE SEQUENCE [LARGE SCALE GENOMIC DNA]</scope>
    <source>
        <strain evidence="18 19">DSM 102030</strain>
    </source>
</reference>
<evidence type="ECO:0000256" key="6">
    <source>
        <dbReference type="ARBA" id="ARBA00022763"/>
    </source>
</evidence>
<dbReference type="Proteomes" id="UP000523007">
    <property type="component" value="Unassembled WGS sequence"/>
</dbReference>
<dbReference type="Pfam" id="PF17755">
    <property type="entry name" value="UvrA_DNA-bind"/>
    <property type="match status" value="1"/>
</dbReference>
<dbReference type="GO" id="GO:0016887">
    <property type="term" value="F:ATP hydrolysis activity"/>
    <property type="evidence" value="ECO:0007669"/>
    <property type="project" value="InterPro"/>
</dbReference>
<comment type="caution">
    <text evidence="18">The sequence shown here is derived from an EMBL/GenBank/DDBJ whole genome shotgun (WGS) entry which is preliminary data.</text>
</comment>
<dbReference type="PROSITE" id="PS00211">
    <property type="entry name" value="ABC_TRANSPORTER_1"/>
    <property type="match status" value="1"/>
</dbReference>
<evidence type="ECO:0000256" key="2">
    <source>
        <dbReference type="ARBA" id="ARBA00022490"/>
    </source>
</evidence>
<evidence type="ECO:0000256" key="4">
    <source>
        <dbReference type="ARBA" id="ARBA00022737"/>
    </source>
</evidence>